<dbReference type="NCBIfam" id="TIGR00254">
    <property type="entry name" value="GGDEF"/>
    <property type="match status" value="1"/>
</dbReference>
<dbReference type="GO" id="GO:0052621">
    <property type="term" value="F:diguanylate cyclase activity"/>
    <property type="evidence" value="ECO:0007669"/>
    <property type="project" value="UniProtKB-EC"/>
</dbReference>
<feature type="transmembrane region" description="Helical" evidence="1">
    <location>
        <begin position="134"/>
        <end position="154"/>
    </location>
</feature>
<keyword evidence="1" id="KW-1133">Transmembrane helix</keyword>
<comment type="caution">
    <text evidence="3">The sequence shown here is derived from an EMBL/GenBank/DDBJ whole genome shotgun (WGS) entry which is preliminary data.</text>
</comment>
<dbReference type="Pfam" id="PF00990">
    <property type="entry name" value="GGDEF"/>
    <property type="match status" value="1"/>
</dbReference>
<feature type="transmembrane region" description="Helical" evidence="1">
    <location>
        <begin position="199"/>
        <end position="219"/>
    </location>
</feature>
<evidence type="ECO:0000313" key="4">
    <source>
        <dbReference type="Proteomes" id="UP001344632"/>
    </source>
</evidence>
<evidence type="ECO:0000313" key="3">
    <source>
        <dbReference type="EMBL" id="MEC0243246.1"/>
    </source>
</evidence>
<dbReference type="PROSITE" id="PS50887">
    <property type="entry name" value="GGDEF"/>
    <property type="match status" value="1"/>
</dbReference>
<gene>
    <name evidence="3" type="ORF">P4H66_25870</name>
</gene>
<dbReference type="Pfam" id="PF16927">
    <property type="entry name" value="HisKA_7TM"/>
    <property type="match status" value="1"/>
</dbReference>
<dbReference type="Proteomes" id="UP001344632">
    <property type="component" value="Unassembled WGS sequence"/>
</dbReference>
<evidence type="ECO:0000259" key="2">
    <source>
        <dbReference type="PROSITE" id="PS50887"/>
    </source>
</evidence>
<protein>
    <submittedName>
        <fullName evidence="3">Diguanylate cyclase</fullName>
        <ecNumber evidence="3">2.7.7.65</ecNumber>
    </submittedName>
</protein>
<keyword evidence="3" id="KW-0548">Nucleotidyltransferase</keyword>
<feature type="transmembrane region" description="Helical" evidence="1">
    <location>
        <begin position="61"/>
        <end position="83"/>
    </location>
</feature>
<keyword evidence="3" id="KW-0808">Transferase</keyword>
<dbReference type="SUPFAM" id="SSF55073">
    <property type="entry name" value="Nucleotide cyclase"/>
    <property type="match status" value="1"/>
</dbReference>
<sequence>MAWIDLVVCILLFVLLVYVFVSVTITNLHKAYLVFHFAMMLWPFCQFAIKIADTTKLQLFYVKLAFVDMALLAVGWLFFTILLTNHSLLSRIRKISFLIPIPALLTAVAAIFNPNAMFVQPIHGGYIQRIYGPLFWITAVILIGYGIVSLYIIFQTLVSENAPRIKKKVKQVLRGIVVVIGFIAADILINVVFPISQKVTPGLTSLGILFSAVFFIIAINRDKVFDIVTIAHQDIINTITLGILVLDDNEIIVEINQSLPSHIDLHTGERFDITTILPPQEPVNSMITFIKTYQEHPLESVEIEVLYQKLDPSYVHIHVSPILVGGTRLGRIITFQDMSELRRLINETTLQNDILQERNLSLTTIQRELYLTNQKLQKMAITDGLTGCYNRSYLTQQLEHEVIKNMKYQIPFSILLLDIDFFKLINDNYGHLVGDEVICSTVKAIQGKLRQTDILARFGGEEFIIYLPNTPSAHALHLAEQVRTAVESNVITVPHSIESISITVSIGLLSIHNFSIEMNPDSRTMINDMFQAVDQVLYQAKREGRNRMVGTIK</sequence>
<keyword evidence="1" id="KW-0472">Membrane</keyword>
<dbReference type="PANTHER" id="PTHR45138">
    <property type="entry name" value="REGULATORY COMPONENTS OF SENSORY TRANSDUCTION SYSTEM"/>
    <property type="match status" value="1"/>
</dbReference>
<organism evidence="3 4">
    <name type="scientific">Paenibacillus dokdonensis</name>
    <dbReference type="NCBI Taxonomy" id="2567944"/>
    <lineage>
        <taxon>Bacteria</taxon>
        <taxon>Bacillati</taxon>
        <taxon>Bacillota</taxon>
        <taxon>Bacilli</taxon>
        <taxon>Bacillales</taxon>
        <taxon>Paenibacillaceae</taxon>
        <taxon>Paenibacillus</taxon>
    </lineage>
</organism>
<dbReference type="InterPro" id="IPR031621">
    <property type="entry name" value="HisKA_7TM"/>
</dbReference>
<dbReference type="Gene3D" id="3.30.450.20">
    <property type="entry name" value="PAS domain"/>
    <property type="match status" value="1"/>
</dbReference>
<dbReference type="CDD" id="cd01949">
    <property type="entry name" value="GGDEF"/>
    <property type="match status" value="1"/>
</dbReference>
<dbReference type="InterPro" id="IPR029787">
    <property type="entry name" value="Nucleotide_cyclase"/>
</dbReference>
<dbReference type="EC" id="2.7.7.65" evidence="3"/>
<dbReference type="InterPro" id="IPR043128">
    <property type="entry name" value="Rev_trsase/Diguanyl_cyclase"/>
</dbReference>
<proteinExistence type="predicted"/>
<feature type="domain" description="GGDEF" evidence="2">
    <location>
        <begin position="410"/>
        <end position="553"/>
    </location>
</feature>
<feature type="transmembrane region" description="Helical" evidence="1">
    <location>
        <begin position="95"/>
        <end position="114"/>
    </location>
</feature>
<keyword evidence="4" id="KW-1185">Reference proteome</keyword>
<keyword evidence="1" id="KW-0812">Transmembrane</keyword>
<name>A0ABU6GU68_9BACL</name>
<dbReference type="Gene3D" id="3.30.70.270">
    <property type="match status" value="1"/>
</dbReference>
<feature type="transmembrane region" description="Helical" evidence="1">
    <location>
        <begin position="32"/>
        <end position="49"/>
    </location>
</feature>
<dbReference type="EMBL" id="JARLKZ010000023">
    <property type="protein sequence ID" value="MEC0243246.1"/>
    <property type="molecule type" value="Genomic_DNA"/>
</dbReference>
<dbReference type="SMART" id="SM00267">
    <property type="entry name" value="GGDEF"/>
    <property type="match status" value="1"/>
</dbReference>
<evidence type="ECO:0000256" key="1">
    <source>
        <dbReference type="SAM" id="Phobius"/>
    </source>
</evidence>
<dbReference type="InterPro" id="IPR050469">
    <property type="entry name" value="Diguanylate_Cyclase"/>
</dbReference>
<dbReference type="PANTHER" id="PTHR45138:SF9">
    <property type="entry name" value="DIGUANYLATE CYCLASE DGCM-RELATED"/>
    <property type="match status" value="1"/>
</dbReference>
<dbReference type="RefSeq" id="WP_326091293.1">
    <property type="nucleotide sequence ID" value="NZ_JARLKZ010000023.1"/>
</dbReference>
<feature type="transmembrane region" description="Helical" evidence="1">
    <location>
        <begin position="175"/>
        <end position="193"/>
    </location>
</feature>
<dbReference type="InterPro" id="IPR000160">
    <property type="entry name" value="GGDEF_dom"/>
</dbReference>
<reference evidence="3 4" key="1">
    <citation type="submission" date="2023-03" db="EMBL/GenBank/DDBJ databases">
        <title>Bacillus Genome Sequencing.</title>
        <authorList>
            <person name="Dunlap C."/>
        </authorList>
    </citation>
    <scope>NUCLEOTIDE SEQUENCE [LARGE SCALE GENOMIC DNA]</scope>
    <source>
        <strain evidence="3 4">BD-525</strain>
    </source>
</reference>
<accession>A0ABU6GU68</accession>
<feature type="transmembrane region" description="Helical" evidence="1">
    <location>
        <begin position="6"/>
        <end position="25"/>
    </location>
</feature>